<gene>
    <name evidence="2" type="ORF">HMPREF0201_01597</name>
</gene>
<sequence>MLASDFIVNSLTYIYNKYWRFTERGRTGKHQSTEISSNSSAGHFSRWDSVSP</sequence>
<feature type="region of interest" description="Disordered" evidence="1">
    <location>
        <begin position="25"/>
        <end position="52"/>
    </location>
</feature>
<evidence type="ECO:0000313" key="2">
    <source>
        <dbReference type="EMBL" id="EPF18186.1"/>
    </source>
</evidence>
<evidence type="ECO:0000313" key="3">
    <source>
        <dbReference type="Proteomes" id="UP000014585"/>
    </source>
</evidence>
<dbReference type="Proteomes" id="UP000014585">
    <property type="component" value="Unassembled WGS sequence"/>
</dbReference>
<feature type="compositionally biased region" description="Polar residues" evidence="1">
    <location>
        <begin position="33"/>
        <end position="52"/>
    </location>
</feature>
<name>S3J0C8_9ENTR</name>
<comment type="caution">
    <text evidence="2">The sequence shown here is derived from an EMBL/GenBank/DDBJ whole genome shotgun (WGS) entry which is preliminary data.</text>
</comment>
<dbReference type="EMBL" id="ATDT01000009">
    <property type="protein sequence ID" value="EPF18186.1"/>
    <property type="molecule type" value="Genomic_DNA"/>
</dbReference>
<dbReference type="HOGENOM" id="CLU_3078045_0_0_6"/>
<proteinExistence type="predicted"/>
<accession>S3J0C8</accession>
<evidence type="ECO:0000256" key="1">
    <source>
        <dbReference type="SAM" id="MobiDB-lite"/>
    </source>
</evidence>
<reference evidence="2 3" key="1">
    <citation type="submission" date="2013-04" db="EMBL/GenBank/DDBJ databases">
        <authorList>
            <person name="Weinstock G."/>
            <person name="Sodergren E."/>
            <person name="Lobos E.A."/>
            <person name="Fulton L."/>
            <person name="Fulton R."/>
            <person name="Courtney L."/>
            <person name="Fronick C."/>
            <person name="O'Laughlin M."/>
            <person name="Godfrey J."/>
            <person name="Wilson R.M."/>
            <person name="Miner T."/>
            <person name="Farmer C."/>
            <person name="Delehaunty K."/>
            <person name="Cordes M."/>
            <person name="Minx P."/>
            <person name="Tomlinson C."/>
            <person name="Chen J."/>
            <person name="Wollam A."/>
            <person name="Pepin K.H."/>
            <person name="Palsikar V.B."/>
            <person name="Zhang X."/>
            <person name="Suruliraj S."/>
            <person name="Perna N.T."/>
            <person name="Plunkett G."/>
            <person name="Warren W."/>
            <person name="Mitreva M."/>
            <person name="Mardis E.R."/>
            <person name="Wilson R.K."/>
        </authorList>
    </citation>
    <scope>NUCLEOTIDE SEQUENCE [LARGE SCALE GENOMIC DNA]</scope>
    <source>
        <strain evidence="2 3">DSM 4568</strain>
    </source>
</reference>
<organism evidence="2 3">
    <name type="scientific">Cedecea davisae DSM 4568</name>
    <dbReference type="NCBI Taxonomy" id="566551"/>
    <lineage>
        <taxon>Bacteria</taxon>
        <taxon>Pseudomonadati</taxon>
        <taxon>Pseudomonadota</taxon>
        <taxon>Gammaproteobacteria</taxon>
        <taxon>Enterobacterales</taxon>
        <taxon>Enterobacteriaceae</taxon>
        <taxon>Cedecea</taxon>
    </lineage>
</organism>
<protein>
    <submittedName>
        <fullName evidence="2">Uncharacterized protein</fullName>
    </submittedName>
</protein>
<dbReference type="AlphaFoldDB" id="S3J0C8"/>